<dbReference type="InterPro" id="IPR029039">
    <property type="entry name" value="Flavoprotein-like_sf"/>
</dbReference>
<organism evidence="2 3">
    <name type="scientific">Clostridium intestinale DSM 6191</name>
    <dbReference type="NCBI Taxonomy" id="1121320"/>
    <lineage>
        <taxon>Bacteria</taxon>
        <taxon>Bacillati</taxon>
        <taxon>Bacillota</taxon>
        <taxon>Clostridia</taxon>
        <taxon>Eubacteriales</taxon>
        <taxon>Clostridiaceae</taxon>
        <taxon>Clostridium</taxon>
    </lineage>
</organism>
<dbReference type="InterPro" id="IPR047964">
    <property type="entry name" value="EFR1-like"/>
</dbReference>
<dbReference type="GO" id="GO:0010181">
    <property type="term" value="F:FMN binding"/>
    <property type="evidence" value="ECO:0007669"/>
    <property type="project" value="InterPro"/>
</dbReference>
<dbReference type="Proteomes" id="UP000184241">
    <property type="component" value="Unassembled WGS sequence"/>
</dbReference>
<evidence type="ECO:0000313" key="3">
    <source>
        <dbReference type="Proteomes" id="UP000184241"/>
    </source>
</evidence>
<dbReference type="EMBL" id="FQXU01000004">
    <property type="protein sequence ID" value="SHH86218.1"/>
    <property type="molecule type" value="Genomic_DNA"/>
</dbReference>
<dbReference type="Gene3D" id="3.40.50.360">
    <property type="match status" value="1"/>
</dbReference>
<gene>
    <name evidence="2" type="ORF">SAMN02745941_01067</name>
</gene>
<dbReference type="RefSeq" id="WP_073017446.1">
    <property type="nucleotide sequence ID" value="NZ_FQXU01000004.1"/>
</dbReference>
<dbReference type="InterPro" id="IPR008254">
    <property type="entry name" value="Flavodoxin/NO_synth"/>
</dbReference>
<dbReference type="NCBIfam" id="NF038196">
    <property type="entry name" value="ferrodoxin_EFR1"/>
    <property type="match status" value="1"/>
</dbReference>
<name>A0A1M5WFP1_9CLOT</name>
<evidence type="ECO:0000313" key="2">
    <source>
        <dbReference type="EMBL" id="SHH86218.1"/>
    </source>
</evidence>
<dbReference type="AlphaFoldDB" id="A0A1M5WFP1"/>
<protein>
    <submittedName>
        <fullName evidence="2">Flavodoxin</fullName>
    </submittedName>
</protein>
<proteinExistence type="predicted"/>
<reference evidence="2 3" key="1">
    <citation type="submission" date="2016-11" db="EMBL/GenBank/DDBJ databases">
        <authorList>
            <person name="Jaros S."/>
            <person name="Januszkiewicz K."/>
            <person name="Wedrychowicz H."/>
        </authorList>
    </citation>
    <scope>NUCLEOTIDE SEQUENCE [LARGE SCALE GENOMIC DNA]</scope>
    <source>
        <strain evidence="2 3">DSM 6191</strain>
    </source>
</reference>
<sequence length="153" mass="17753">METTIYYFTGTGNGLKIAKDIKEELPKAKLIRICKNNMKIREDISSDIIGFIFPVYYRGLPHMVRDFIENLIVNDSAYIFGVASYGSYEAISFHQIDEMLKNKGTKLSASFGIDMPGNMWFMYYPHPKSDFIERIENQKDKTIKIVEKIKNFV</sequence>
<evidence type="ECO:0000259" key="1">
    <source>
        <dbReference type="PROSITE" id="PS50902"/>
    </source>
</evidence>
<accession>A0A1M5WFP1</accession>
<dbReference type="GO" id="GO:0016651">
    <property type="term" value="F:oxidoreductase activity, acting on NAD(P)H"/>
    <property type="evidence" value="ECO:0007669"/>
    <property type="project" value="UniProtKB-ARBA"/>
</dbReference>
<dbReference type="PROSITE" id="PS50902">
    <property type="entry name" value="FLAVODOXIN_LIKE"/>
    <property type="match status" value="1"/>
</dbReference>
<dbReference type="SUPFAM" id="SSF52218">
    <property type="entry name" value="Flavoproteins"/>
    <property type="match status" value="1"/>
</dbReference>
<feature type="domain" description="Flavodoxin-like" evidence="1">
    <location>
        <begin position="3"/>
        <end position="143"/>
    </location>
</feature>